<dbReference type="OrthoDB" id="9792756at2"/>
<dbReference type="PANTHER" id="PTHR34986">
    <property type="entry name" value="EVOLVED BETA-GALACTOSIDASE SUBUNIT BETA"/>
    <property type="match status" value="1"/>
</dbReference>
<dbReference type="STRING" id="869213.GCA_000517085_02002"/>
<dbReference type="GO" id="GO:0005829">
    <property type="term" value="C:cytosol"/>
    <property type="evidence" value="ECO:0007669"/>
    <property type="project" value="TreeGrafter"/>
</dbReference>
<reference evidence="1 2" key="1">
    <citation type="journal article" date="2014" name="Genome Announc.">
        <title>Draft Genome Sequence of Cytophaga fermentans JCM 21142T, a Facultative Anaerobe Isolated from Marine Mud.</title>
        <authorList>
            <person name="Starns D."/>
            <person name="Oshima K."/>
            <person name="Suda W."/>
            <person name="Iino T."/>
            <person name="Yuki M."/>
            <person name="Inoue J."/>
            <person name="Kitamura K."/>
            <person name="Iida T."/>
            <person name="Darby A."/>
            <person name="Hattori M."/>
            <person name="Ohkuma M."/>
        </authorList>
    </citation>
    <scope>NUCLEOTIDE SEQUENCE [LARGE SCALE GENOMIC DNA]</scope>
    <source>
        <strain evidence="1 2">JCM 21142</strain>
    </source>
</reference>
<protein>
    <submittedName>
        <fullName evidence="1">Toxin-antitoxin biofilm protein TabA</fullName>
    </submittedName>
</protein>
<dbReference type="Pfam" id="PF04074">
    <property type="entry name" value="DUF386"/>
    <property type="match status" value="1"/>
</dbReference>
<dbReference type="PANTHER" id="PTHR34986:SF1">
    <property type="entry name" value="PROTEIN YIAL"/>
    <property type="match status" value="1"/>
</dbReference>
<dbReference type="Proteomes" id="UP000019402">
    <property type="component" value="Unassembled WGS sequence"/>
</dbReference>
<proteinExistence type="predicted"/>
<dbReference type="NCBIfam" id="TIGR00022">
    <property type="entry name" value="YhcH/YjgK/YiaL family protein"/>
    <property type="match status" value="1"/>
</dbReference>
<dbReference type="EMBL" id="BAMD01000022">
    <property type="protein sequence ID" value="GAF03341.1"/>
    <property type="molecule type" value="Genomic_DNA"/>
</dbReference>
<evidence type="ECO:0000313" key="2">
    <source>
        <dbReference type="Proteomes" id="UP000019402"/>
    </source>
</evidence>
<accession>W7YFW4</accession>
<dbReference type="InterPro" id="IPR004375">
    <property type="entry name" value="NanQ/TabA/YiaL"/>
</dbReference>
<dbReference type="Gene3D" id="2.60.120.370">
    <property type="entry name" value="YhcH/YjgK/YiaL"/>
    <property type="match status" value="1"/>
</dbReference>
<dbReference type="RefSeq" id="WP_027471688.1">
    <property type="nucleotide sequence ID" value="NZ_BAMD01000022.1"/>
</dbReference>
<comment type="caution">
    <text evidence="1">The sequence shown here is derived from an EMBL/GenBank/DDBJ whole genome shotgun (WGS) entry which is preliminary data.</text>
</comment>
<evidence type="ECO:0000313" key="1">
    <source>
        <dbReference type="EMBL" id="GAF03341.1"/>
    </source>
</evidence>
<dbReference type="InterPro" id="IPR037012">
    <property type="entry name" value="NanQ/TabA/YiaL_sf"/>
</dbReference>
<dbReference type="SUPFAM" id="SSF51197">
    <property type="entry name" value="Clavaminate synthase-like"/>
    <property type="match status" value="1"/>
</dbReference>
<gene>
    <name evidence="1" type="ORF">JCM21142_42009</name>
</gene>
<organism evidence="1 2">
    <name type="scientific">Saccharicrinis fermentans DSM 9555 = JCM 21142</name>
    <dbReference type="NCBI Taxonomy" id="869213"/>
    <lineage>
        <taxon>Bacteria</taxon>
        <taxon>Pseudomonadati</taxon>
        <taxon>Bacteroidota</taxon>
        <taxon>Bacteroidia</taxon>
        <taxon>Marinilabiliales</taxon>
        <taxon>Marinilabiliaceae</taxon>
        <taxon>Saccharicrinis</taxon>
    </lineage>
</organism>
<sequence>MIVDSLENVKHYRNLNERIKKAFEFLEEIDFESIEPGKYNVDGDLIFAIVSEYNTKEHEDARPEAHERYLDIQYIVKGEEFMGYVPLEDQEVMTPYNVEKDVIFYHAEVSPVKISEGMFALFYPGDIHAPSMKIETSKPVKKVVVKVAV</sequence>
<dbReference type="AlphaFoldDB" id="W7YFW4"/>
<dbReference type="eggNOG" id="COG2731">
    <property type="taxonomic scope" value="Bacteria"/>
</dbReference>
<keyword evidence="2" id="KW-1185">Reference proteome</keyword>
<name>W7YFW4_9BACT</name>